<dbReference type="PANTHER" id="PTHR10201">
    <property type="entry name" value="MATRIX METALLOPROTEINASE"/>
    <property type="match status" value="1"/>
</dbReference>
<evidence type="ECO:0000256" key="5">
    <source>
        <dbReference type="ARBA" id="ARBA00023049"/>
    </source>
</evidence>
<keyword evidence="1" id="KW-0645">Protease</keyword>
<reference evidence="10" key="1">
    <citation type="journal article" date="2019" name="Int. J. Syst. Evol. Microbiol.">
        <title>The Global Catalogue of Microorganisms (GCM) 10K type strain sequencing project: providing services to taxonomists for standard genome sequencing and annotation.</title>
        <authorList>
            <consortium name="The Broad Institute Genomics Platform"/>
            <consortium name="The Broad Institute Genome Sequencing Center for Infectious Disease"/>
            <person name="Wu L."/>
            <person name="Ma J."/>
        </authorList>
    </citation>
    <scope>NUCLEOTIDE SEQUENCE [LARGE SCALE GENOMIC DNA]</scope>
    <source>
        <strain evidence="10">CCM 9110</strain>
    </source>
</reference>
<dbReference type="InterPro" id="IPR001818">
    <property type="entry name" value="Pept_M10_metallopeptidase"/>
</dbReference>
<dbReference type="PANTHER" id="PTHR10201:SF323">
    <property type="entry name" value="MATRIX METALLOPROTEINASE-21"/>
    <property type="match status" value="1"/>
</dbReference>
<dbReference type="RefSeq" id="WP_204119286.1">
    <property type="nucleotide sequence ID" value="NZ_BOLV01000013.1"/>
</dbReference>
<evidence type="ECO:0000256" key="6">
    <source>
        <dbReference type="SAM" id="MobiDB-lite"/>
    </source>
</evidence>
<evidence type="ECO:0000256" key="4">
    <source>
        <dbReference type="ARBA" id="ARBA00022833"/>
    </source>
</evidence>
<dbReference type="GO" id="GO:0008237">
    <property type="term" value="F:metallopeptidase activity"/>
    <property type="evidence" value="ECO:0007669"/>
    <property type="project" value="UniProtKB-KW"/>
</dbReference>
<name>A0ABW4BGC6_9LACO</name>
<evidence type="ECO:0000256" key="1">
    <source>
        <dbReference type="ARBA" id="ARBA00022670"/>
    </source>
</evidence>
<sequence length="222" mass="23556">MRKHRGWIVLLCCAFLYFSLPAAVHTRVADAVGAAVSWVTRQVAPSTAPAESSTSSASTASTAATPKEAIVPTGKLAARYTYSFAPHTDRTVQQLFTAAINIYNQTGIVKLTPGRAGRFTNHVTLSSYQKGQTNGEAVILGLGGPQITRWTGAKQATVNHASARLNLAYRSRLNVATAVHELGHALGLAHSTAPDSVMFPTDRNVTKLSPADLAGLRAIYSQ</sequence>
<dbReference type="Gene3D" id="3.40.390.10">
    <property type="entry name" value="Collagenase (Catalytic Domain)"/>
    <property type="match status" value="1"/>
</dbReference>
<comment type="caution">
    <text evidence="9">The sequence shown here is derived from an EMBL/GenBank/DDBJ whole genome shotgun (WGS) entry which is preliminary data.</text>
</comment>
<proteinExistence type="predicted"/>
<keyword evidence="2" id="KW-0479">Metal-binding</keyword>
<organism evidence="9 10">
    <name type="scientific">Lacticaseibacillus suilingensis</name>
    <dbReference type="NCBI Taxonomy" id="2799577"/>
    <lineage>
        <taxon>Bacteria</taxon>
        <taxon>Bacillati</taxon>
        <taxon>Bacillota</taxon>
        <taxon>Bacilli</taxon>
        <taxon>Lactobacillales</taxon>
        <taxon>Lactobacillaceae</taxon>
        <taxon>Lacticaseibacillus</taxon>
    </lineage>
</organism>
<keyword evidence="7" id="KW-0732">Signal</keyword>
<evidence type="ECO:0000313" key="9">
    <source>
        <dbReference type="EMBL" id="MFD1399561.1"/>
    </source>
</evidence>
<feature type="signal peptide" evidence="7">
    <location>
        <begin position="1"/>
        <end position="22"/>
    </location>
</feature>
<evidence type="ECO:0000256" key="2">
    <source>
        <dbReference type="ARBA" id="ARBA00022723"/>
    </source>
</evidence>
<evidence type="ECO:0000256" key="7">
    <source>
        <dbReference type="SAM" id="SignalP"/>
    </source>
</evidence>
<feature type="region of interest" description="Disordered" evidence="6">
    <location>
        <begin position="47"/>
        <end position="66"/>
    </location>
</feature>
<keyword evidence="3 9" id="KW-0378">Hydrolase</keyword>
<accession>A0ABW4BGC6</accession>
<gene>
    <name evidence="9" type="ORF">ACFQ41_09615</name>
</gene>
<feature type="domain" description="Peptidase metallopeptidase" evidence="8">
    <location>
        <begin position="74"/>
        <end position="222"/>
    </location>
</feature>
<dbReference type="EC" id="3.4.24.-" evidence="9"/>
<keyword evidence="5 9" id="KW-0482">Metalloprotease</keyword>
<dbReference type="Pfam" id="PF00413">
    <property type="entry name" value="Peptidase_M10"/>
    <property type="match status" value="1"/>
</dbReference>
<dbReference type="EMBL" id="JBHTOA010000034">
    <property type="protein sequence ID" value="MFD1399561.1"/>
    <property type="molecule type" value="Genomic_DNA"/>
</dbReference>
<protein>
    <submittedName>
        <fullName evidence="9">Matrixin family metalloprotease</fullName>
        <ecNumber evidence="9">3.4.24.-</ecNumber>
    </submittedName>
</protein>
<keyword evidence="10" id="KW-1185">Reference proteome</keyword>
<evidence type="ECO:0000313" key="10">
    <source>
        <dbReference type="Proteomes" id="UP001597199"/>
    </source>
</evidence>
<evidence type="ECO:0000256" key="3">
    <source>
        <dbReference type="ARBA" id="ARBA00022801"/>
    </source>
</evidence>
<feature type="chain" id="PRO_5047187238" evidence="7">
    <location>
        <begin position="23"/>
        <end position="222"/>
    </location>
</feature>
<evidence type="ECO:0000259" key="8">
    <source>
        <dbReference type="SMART" id="SM00235"/>
    </source>
</evidence>
<dbReference type="InterPro" id="IPR024079">
    <property type="entry name" value="MetalloPept_cat_dom_sf"/>
</dbReference>
<dbReference type="SMART" id="SM00235">
    <property type="entry name" value="ZnMc"/>
    <property type="match status" value="1"/>
</dbReference>
<dbReference type="SUPFAM" id="SSF55486">
    <property type="entry name" value="Metalloproteases ('zincins'), catalytic domain"/>
    <property type="match status" value="1"/>
</dbReference>
<dbReference type="Proteomes" id="UP001597199">
    <property type="component" value="Unassembled WGS sequence"/>
</dbReference>
<dbReference type="InterPro" id="IPR006026">
    <property type="entry name" value="Peptidase_Metallo"/>
</dbReference>
<keyword evidence="4" id="KW-0862">Zinc</keyword>